<keyword evidence="4" id="KW-1185">Reference proteome</keyword>
<comment type="similarity">
    <text evidence="1">Belongs to the methyltransferase superfamily. LaeA methyltransferase family.</text>
</comment>
<dbReference type="PANTHER" id="PTHR43591:SF24">
    <property type="entry name" value="2-METHOXY-6-POLYPRENYL-1,4-BENZOQUINOL METHYLASE, MITOCHONDRIAL"/>
    <property type="match status" value="1"/>
</dbReference>
<comment type="caution">
    <text evidence="3">The sequence shown here is derived from an EMBL/GenBank/DDBJ whole genome shotgun (WGS) entry which is preliminary data.</text>
</comment>
<feature type="region of interest" description="Disordered" evidence="2">
    <location>
        <begin position="108"/>
        <end position="130"/>
    </location>
</feature>
<dbReference type="EMBL" id="JAHMHR010000035">
    <property type="protein sequence ID" value="KAK1672847.1"/>
    <property type="molecule type" value="Genomic_DNA"/>
</dbReference>
<feature type="region of interest" description="Disordered" evidence="2">
    <location>
        <begin position="66"/>
        <end position="96"/>
    </location>
</feature>
<proteinExistence type="inferred from homology"/>
<feature type="region of interest" description="Disordered" evidence="2">
    <location>
        <begin position="1"/>
        <end position="47"/>
    </location>
</feature>
<dbReference type="GO" id="GO:0008168">
    <property type="term" value="F:methyltransferase activity"/>
    <property type="evidence" value="ECO:0007669"/>
    <property type="project" value="UniProtKB-KW"/>
</dbReference>
<dbReference type="GO" id="GO:0032259">
    <property type="term" value="P:methylation"/>
    <property type="evidence" value="ECO:0007669"/>
    <property type="project" value="UniProtKB-KW"/>
</dbReference>
<dbReference type="SUPFAM" id="SSF53335">
    <property type="entry name" value="S-adenosyl-L-methionine-dependent methyltransferases"/>
    <property type="match status" value="1"/>
</dbReference>
<dbReference type="Proteomes" id="UP001224890">
    <property type="component" value="Unassembled WGS sequence"/>
</dbReference>
<accession>A0AAJ0ERJ6</accession>
<keyword evidence="3" id="KW-0489">Methyltransferase</keyword>
<reference evidence="3" key="1">
    <citation type="submission" date="2021-06" db="EMBL/GenBank/DDBJ databases">
        <title>Comparative genomics, transcriptomics and evolutionary studies reveal genomic signatures of adaptation to plant cell wall in hemibiotrophic fungi.</title>
        <authorList>
            <consortium name="DOE Joint Genome Institute"/>
            <person name="Baroncelli R."/>
            <person name="Diaz J.F."/>
            <person name="Benocci T."/>
            <person name="Peng M."/>
            <person name="Battaglia E."/>
            <person name="Haridas S."/>
            <person name="Andreopoulos W."/>
            <person name="Labutti K."/>
            <person name="Pangilinan J."/>
            <person name="Floch G.L."/>
            <person name="Makela M.R."/>
            <person name="Henrissat B."/>
            <person name="Grigoriev I.V."/>
            <person name="Crouch J.A."/>
            <person name="De Vries R.P."/>
            <person name="Sukno S.A."/>
            <person name="Thon M.R."/>
        </authorList>
    </citation>
    <scope>NUCLEOTIDE SEQUENCE</scope>
    <source>
        <strain evidence="3">CBS 193.32</strain>
    </source>
</reference>
<protein>
    <submittedName>
        <fullName evidence="3">S-adenosyl-L-methionine-dependent methyltransferase</fullName>
    </submittedName>
</protein>
<dbReference type="Gene3D" id="3.40.50.150">
    <property type="entry name" value="Vaccinia Virus protein VP39"/>
    <property type="match status" value="1"/>
</dbReference>
<dbReference type="AlphaFoldDB" id="A0AAJ0ERJ6"/>
<feature type="compositionally biased region" description="Polar residues" evidence="2">
    <location>
        <begin position="25"/>
        <end position="39"/>
    </location>
</feature>
<dbReference type="Pfam" id="PF13489">
    <property type="entry name" value="Methyltransf_23"/>
    <property type="match status" value="1"/>
</dbReference>
<evidence type="ECO:0000313" key="3">
    <source>
        <dbReference type="EMBL" id="KAK1672847.1"/>
    </source>
</evidence>
<dbReference type="InterPro" id="IPR029063">
    <property type="entry name" value="SAM-dependent_MTases_sf"/>
</dbReference>
<organism evidence="3 4">
    <name type="scientific">Colletotrichum godetiae</name>
    <dbReference type="NCBI Taxonomy" id="1209918"/>
    <lineage>
        <taxon>Eukaryota</taxon>
        <taxon>Fungi</taxon>
        <taxon>Dikarya</taxon>
        <taxon>Ascomycota</taxon>
        <taxon>Pezizomycotina</taxon>
        <taxon>Sordariomycetes</taxon>
        <taxon>Hypocreomycetidae</taxon>
        <taxon>Glomerellales</taxon>
        <taxon>Glomerellaceae</taxon>
        <taxon>Colletotrichum</taxon>
        <taxon>Colletotrichum acutatum species complex</taxon>
    </lineage>
</organism>
<keyword evidence="3" id="KW-0808">Transferase</keyword>
<dbReference type="GeneID" id="85460018"/>
<feature type="compositionally biased region" description="Acidic residues" evidence="2">
    <location>
        <begin position="76"/>
        <end position="96"/>
    </location>
</feature>
<evidence type="ECO:0000256" key="1">
    <source>
        <dbReference type="ARBA" id="ARBA00038158"/>
    </source>
</evidence>
<dbReference type="PANTHER" id="PTHR43591">
    <property type="entry name" value="METHYLTRANSFERASE"/>
    <property type="match status" value="1"/>
</dbReference>
<sequence length="453" mass="51085">MSGQVFANEAIAASPAHASEEPRSNDTTTIYIDPQSSTSDPVPVPIDPLLPAEDVVVVVVDDVTEHAESSDYAESFADDLDMFPGDDDDDDDDDDDADMAVYAAADRLSLDTTEDEATGAQTTNDADSLMMGTDNRSIITLDAPSSPRDERAPSTRTIMTEDLQLSFQKRFGRTYPSRDYILPNDWDECIRLAIQHHLWLYTYNKRLANSPKRERAARVLDCGTGTGHWASDFADDHPEAIVIGVDLSPIQLNAVPPNLFYEIYDLEQPWPWREPFDFIFFRHMNTAFADWVEIFEKALGHLEPGGYIELQDNSFPIMCDDDTMPPNSAIARWSTLLMEATELMGRPCNAPSSFKQLLDLAGFEAIVEEKTIWPIGPWNAGNNHPRDREIGVWCRENCLEALEASTMHLFTQFLHWSEEDTRDFCNEVEREIRGGGIHAYFTVYCVYGRKPYA</sequence>
<gene>
    <name evidence="3" type="ORF">BDP55DRAFT_671933</name>
</gene>
<dbReference type="CDD" id="cd02440">
    <property type="entry name" value="AdoMet_MTases"/>
    <property type="match status" value="1"/>
</dbReference>
<dbReference type="RefSeq" id="XP_060426850.1">
    <property type="nucleotide sequence ID" value="XM_060575492.1"/>
</dbReference>
<evidence type="ECO:0000313" key="4">
    <source>
        <dbReference type="Proteomes" id="UP001224890"/>
    </source>
</evidence>
<name>A0AAJ0ERJ6_9PEZI</name>
<evidence type="ECO:0000256" key="2">
    <source>
        <dbReference type="SAM" id="MobiDB-lite"/>
    </source>
</evidence>